<dbReference type="AlphaFoldDB" id="A0A9X2PD98"/>
<comment type="caution">
    <text evidence="1">The sequence shown here is derived from an EMBL/GenBank/DDBJ whole genome shotgun (WGS) entry which is preliminary data.</text>
</comment>
<dbReference type="EMBL" id="JANTHZ010000001">
    <property type="protein sequence ID" value="MCS0493998.1"/>
    <property type="molecule type" value="Genomic_DNA"/>
</dbReference>
<evidence type="ECO:0000313" key="2">
    <source>
        <dbReference type="Proteomes" id="UP001151088"/>
    </source>
</evidence>
<organism evidence="1 2">
    <name type="scientific">Ancylobacter mangrovi</name>
    <dbReference type="NCBI Taxonomy" id="2972472"/>
    <lineage>
        <taxon>Bacteria</taxon>
        <taxon>Pseudomonadati</taxon>
        <taxon>Pseudomonadota</taxon>
        <taxon>Alphaproteobacteria</taxon>
        <taxon>Hyphomicrobiales</taxon>
        <taxon>Xanthobacteraceae</taxon>
        <taxon>Ancylobacter</taxon>
    </lineage>
</organism>
<dbReference type="RefSeq" id="WP_258730948.1">
    <property type="nucleotide sequence ID" value="NZ_JANTHZ010000001.1"/>
</dbReference>
<sequence>MASDARSRLVDFLDHEAFDPILRASAGDYPRSRHAKLHDVQRATENEKRRYHGYDSAREICRMFRDDLVCEPARRIDRELTALDLPTLDSVREAFERLAADVGATH</sequence>
<gene>
    <name evidence="1" type="ORF">NVS89_02735</name>
</gene>
<proteinExistence type="predicted"/>
<reference evidence="1" key="1">
    <citation type="submission" date="2022-08" db="EMBL/GenBank/DDBJ databases">
        <authorList>
            <person name="Li F."/>
        </authorList>
    </citation>
    <scope>NUCLEOTIDE SEQUENCE</scope>
    <source>
        <strain evidence="1">MQZ15Z-1</strain>
    </source>
</reference>
<accession>A0A9X2PD98</accession>
<evidence type="ECO:0000313" key="1">
    <source>
        <dbReference type="EMBL" id="MCS0493998.1"/>
    </source>
</evidence>
<protein>
    <submittedName>
        <fullName evidence="1">Uncharacterized protein</fullName>
    </submittedName>
</protein>
<dbReference type="Proteomes" id="UP001151088">
    <property type="component" value="Unassembled WGS sequence"/>
</dbReference>
<keyword evidence="2" id="KW-1185">Reference proteome</keyword>
<name>A0A9X2PD98_9HYPH</name>